<dbReference type="PANTHER" id="PTHR41247:SF1">
    <property type="entry name" value="HTH-TYPE TRANSCRIPTIONAL REPRESSOR YCNK"/>
    <property type="match status" value="1"/>
</dbReference>
<dbReference type="Pfam" id="PF05573">
    <property type="entry name" value="NosL"/>
    <property type="match status" value="1"/>
</dbReference>
<dbReference type="RefSeq" id="WP_096601247.1">
    <property type="nucleotide sequence ID" value="NZ_OBEN01000002.1"/>
</dbReference>
<feature type="domain" description="HTH deoR-type" evidence="3">
    <location>
        <begin position="1"/>
        <end position="54"/>
    </location>
</feature>
<dbReference type="Gene3D" id="1.10.10.10">
    <property type="entry name" value="Winged helix-like DNA-binding domain superfamily/Winged helix DNA-binding domain"/>
    <property type="match status" value="1"/>
</dbReference>
<dbReference type="GO" id="GO:0003700">
    <property type="term" value="F:DNA-binding transcription factor activity"/>
    <property type="evidence" value="ECO:0007669"/>
    <property type="project" value="InterPro"/>
</dbReference>
<keyword evidence="5" id="KW-1185">Reference proteome</keyword>
<proteinExistence type="predicted"/>
<sequence>MDRKEKILELIKEGYNSVKALSQYFGVSLMTIYRDVRELEKEGKLIRKHGEIKLKTLEDTKEGKEEKNACAYCTKLVDKRLEFIYHLKNGKIRACCAHCGLLLYGNIKEDQVEACMTWDFISGNPINCYSAWYVIGSSAVPCCSPSAIAFSSKEHAENFAKGFGGVVVDFEKGVEVIKELMKRGQRVDIKIEP</sequence>
<dbReference type="PROSITE" id="PS51000">
    <property type="entry name" value="HTH_DEOR_2"/>
    <property type="match status" value="1"/>
</dbReference>
<dbReference type="Gene3D" id="3.30.70.2050">
    <property type="match status" value="1"/>
</dbReference>
<reference evidence="5" key="1">
    <citation type="submission" date="2017-09" db="EMBL/GenBank/DDBJ databases">
        <authorList>
            <person name="Varghese N."/>
            <person name="Submissions S."/>
        </authorList>
    </citation>
    <scope>NUCLEOTIDE SEQUENCE [LARGE SCALE GENOMIC DNA]</scope>
    <source>
        <strain evidence="5">DSM 2913</strain>
    </source>
</reference>
<evidence type="ECO:0000313" key="4">
    <source>
        <dbReference type="EMBL" id="SNZ13428.1"/>
    </source>
</evidence>
<dbReference type="InterPro" id="IPR008719">
    <property type="entry name" value="N2O_reductase_NosL"/>
</dbReference>
<dbReference type="OrthoDB" id="9797223at2"/>
<dbReference type="SMART" id="SM00420">
    <property type="entry name" value="HTH_DEOR"/>
    <property type="match status" value="1"/>
</dbReference>
<organism evidence="4 5">
    <name type="scientific">Hydrogenobacter hydrogenophilus</name>
    <dbReference type="NCBI Taxonomy" id="35835"/>
    <lineage>
        <taxon>Bacteria</taxon>
        <taxon>Pseudomonadati</taxon>
        <taxon>Aquificota</taxon>
        <taxon>Aquificia</taxon>
        <taxon>Aquificales</taxon>
        <taxon>Aquificaceae</taxon>
        <taxon>Hydrogenobacter</taxon>
    </lineage>
</organism>
<accession>A0A285NW19</accession>
<evidence type="ECO:0000256" key="1">
    <source>
        <dbReference type="ARBA" id="ARBA00023015"/>
    </source>
</evidence>
<dbReference type="InterPro" id="IPR001034">
    <property type="entry name" value="DeoR_HTH"/>
</dbReference>
<dbReference type="InterPro" id="IPR036390">
    <property type="entry name" value="WH_DNA-bd_sf"/>
</dbReference>
<dbReference type="AlphaFoldDB" id="A0A285NW19"/>
<dbReference type="Proteomes" id="UP000218627">
    <property type="component" value="Unassembled WGS sequence"/>
</dbReference>
<evidence type="ECO:0000256" key="2">
    <source>
        <dbReference type="ARBA" id="ARBA00023163"/>
    </source>
</evidence>
<protein>
    <submittedName>
        <fullName evidence="4">DNA-binding transcriptional regulator of sugar metabolism, DeoR/GlpR family</fullName>
    </submittedName>
</protein>
<dbReference type="InterPro" id="IPR036388">
    <property type="entry name" value="WH-like_DNA-bd_sf"/>
</dbReference>
<dbReference type="Pfam" id="PF08220">
    <property type="entry name" value="HTH_DeoR"/>
    <property type="match status" value="1"/>
</dbReference>
<evidence type="ECO:0000259" key="3">
    <source>
        <dbReference type="PROSITE" id="PS51000"/>
    </source>
</evidence>
<dbReference type="EMBL" id="OBEN01000002">
    <property type="protein sequence ID" value="SNZ13428.1"/>
    <property type="molecule type" value="Genomic_DNA"/>
</dbReference>
<dbReference type="SUPFAM" id="SSF160387">
    <property type="entry name" value="NosL/MerB-like"/>
    <property type="match status" value="1"/>
</dbReference>
<evidence type="ECO:0000313" key="5">
    <source>
        <dbReference type="Proteomes" id="UP000218627"/>
    </source>
</evidence>
<name>A0A285NW19_9AQUI</name>
<dbReference type="SUPFAM" id="SSF46785">
    <property type="entry name" value="Winged helix' DNA-binding domain"/>
    <property type="match status" value="1"/>
</dbReference>
<gene>
    <name evidence="4" type="ORF">SAMN06265353_0753</name>
</gene>
<dbReference type="PANTHER" id="PTHR41247">
    <property type="entry name" value="HTH-TYPE TRANSCRIPTIONAL REPRESSOR YCNK"/>
    <property type="match status" value="1"/>
</dbReference>
<keyword evidence="2" id="KW-0804">Transcription</keyword>
<keyword evidence="1" id="KW-0805">Transcription regulation</keyword>
<keyword evidence="4" id="KW-0238">DNA-binding</keyword>
<dbReference type="GO" id="GO:0003677">
    <property type="term" value="F:DNA binding"/>
    <property type="evidence" value="ECO:0007669"/>
    <property type="project" value="UniProtKB-KW"/>
</dbReference>